<keyword evidence="9" id="KW-1185">Reference proteome</keyword>
<feature type="domain" description="G-protein coupled receptors family 1 profile" evidence="7">
    <location>
        <begin position="30"/>
        <end position="291"/>
    </location>
</feature>
<evidence type="ECO:0000256" key="4">
    <source>
        <dbReference type="ARBA" id="ARBA00023136"/>
    </source>
</evidence>
<dbReference type="Gene3D" id="1.20.1070.10">
    <property type="entry name" value="Rhodopsin 7-helix transmembrane proteins"/>
    <property type="match status" value="1"/>
</dbReference>
<dbReference type="PANTHER" id="PTHR47323">
    <property type="entry name" value="FMRFAMIDE PEPTIDE RECEPTOR FAMILY-RELATED"/>
    <property type="match status" value="1"/>
</dbReference>
<keyword evidence="5" id="KW-0807">Transducer</keyword>
<keyword evidence="3 6" id="KW-1133">Transmembrane helix</keyword>
<organism evidence="8 9">
    <name type="scientific">Trichostrongylus colubriformis</name>
    <name type="common">Black scour worm</name>
    <dbReference type="NCBI Taxonomy" id="6319"/>
    <lineage>
        <taxon>Eukaryota</taxon>
        <taxon>Metazoa</taxon>
        <taxon>Ecdysozoa</taxon>
        <taxon>Nematoda</taxon>
        <taxon>Chromadorea</taxon>
        <taxon>Rhabditida</taxon>
        <taxon>Rhabditina</taxon>
        <taxon>Rhabditomorpha</taxon>
        <taxon>Strongyloidea</taxon>
        <taxon>Trichostrongylidae</taxon>
        <taxon>Trichostrongylus</taxon>
    </lineage>
</organism>
<dbReference type="Proteomes" id="UP001331761">
    <property type="component" value="Unassembled WGS sequence"/>
</dbReference>
<dbReference type="SUPFAM" id="SSF81321">
    <property type="entry name" value="Family A G protein-coupled receptor-like"/>
    <property type="match status" value="1"/>
</dbReference>
<evidence type="ECO:0000313" key="9">
    <source>
        <dbReference type="Proteomes" id="UP001331761"/>
    </source>
</evidence>
<feature type="transmembrane region" description="Helical" evidence="6">
    <location>
        <begin position="12"/>
        <end position="38"/>
    </location>
</feature>
<dbReference type="PANTHER" id="PTHR47323:SF6">
    <property type="entry name" value="G-PROTEIN COUPLED RECEPTORS FAMILY 1 PROFILE DOMAIN-CONTAINING PROTEIN"/>
    <property type="match status" value="1"/>
</dbReference>
<comment type="similarity">
    <text evidence="5">Belongs to the G-protein coupled receptor 1 family.</text>
</comment>
<protein>
    <submittedName>
        <fullName evidence="8">FMRFamide receptor</fullName>
    </submittedName>
</protein>
<accession>A0AAN8EY70</accession>
<proteinExistence type="inferred from homology"/>
<gene>
    <name evidence="8" type="ORF">GCK32_013908</name>
</gene>
<feature type="transmembrane region" description="Helical" evidence="6">
    <location>
        <begin position="275"/>
        <end position="294"/>
    </location>
</feature>
<keyword evidence="5 8" id="KW-0675">Receptor</keyword>
<sequence>MDTAQPELLVQLSQICGAVMIVLCLFGVVGNSLSLFIYTRPAFRKRSINILLSALSATDLSVCVLSIPVFSSNHLQFFLPVSERSIALLMFYAYPVTVMFQSMSVWLLVSITVDRYLAVCHPFEVGSYCTRGRAILTVLLIVVFSVAYNFVRFWEFQINDSSVESLEAIVQPLLRDSALFMLWYQNIATLLSQFVLPLLVLCILNLQVARTILLATEQRRELVASEKREHNTAKMMIFVVIVFLVCYTFSFILNVAEILFSSLFRHPVGYLLNDINNILIVVNTSSPFIFYVKYSTRYRNQLRTIYGIRWVTARLKFDSGKPVRSADRFAPAGPRGKAIRDPNRFTAIGNGFVDTTKAEGEVKKGKA</sequence>
<feature type="transmembrane region" description="Helical" evidence="6">
    <location>
        <begin position="190"/>
        <end position="214"/>
    </location>
</feature>
<evidence type="ECO:0000256" key="3">
    <source>
        <dbReference type="ARBA" id="ARBA00022989"/>
    </source>
</evidence>
<keyword evidence="4 6" id="KW-0472">Membrane</keyword>
<dbReference type="InterPro" id="IPR017452">
    <property type="entry name" value="GPCR_Rhodpsn_7TM"/>
</dbReference>
<comment type="caution">
    <text evidence="8">The sequence shown here is derived from an EMBL/GenBank/DDBJ whole genome shotgun (WGS) entry which is preliminary data.</text>
</comment>
<comment type="subcellular location">
    <subcellularLocation>
        <location evidence="1">Membrane</location>
    </subcellularLocation>
</comment>
<evidence type="ECO:0000256" key="5">
    <source>
        <dbReference type="RuleBase" id="RU000688"/>
    </source>
</evidence>
<evidence type="ECO:0000256" key="1">
    <source>
        <dbReference type="ARBA" id="ARBA00004370"/>
    </source>
</evidence>
<keyword evidence="2 5" id="KW-0812">Transmembrane</keyword>
<keyword evidence="5" id="KW-0297">G-protein coupled receptor</keyword>
<reference evidence="8 9" key="1">
    <citation type="submission" date="2019-10" db="EMBL/GenBank/DDBJ databases">
        <title>Assembly and Annotation for the nematode Trichostrongylus colubriformis.</title>
        <authorList>
            <person name="Martin J."/>
        </authorList>
    </citation>
    <scope>NUCLEOTIDE SEQUENCE [LARGE SCALE GENOMIC DNA]</scope>
    <source>
        <strain evidence="8">G859</strain>
        <tissue evidence="8">Whole worm</tissue>
    </source>
</reference>
<name>A0AAN8EY70_TRICO</name>
<dbReference type="PROSITE" id="PS00237">
    <property type="entry name" value="G_PROTEIN_RECEP_F1_1"/>
    <property type="match status" value="1"/>
</dbReference>
<dbReference type="PROSITE" id="PS50262">
    <property type="entry name" value="G_PROTEIN_RECEP_F1_2"/>
    <property type="match status" value="1"/>
</dbReference>
<evidence type="ECO:0000256" key="6">
    <source>
        <dbReference type="SAM" id="Phobius"/>
    </source>
</evidence>
<dbReference type="InterPro" id="IPR053352">
    <property type="entry name" value="FMRFamide_rcpt"/>
</dbReference>
<feature type="transmembrane region" description="Helical" evidence="6">
    <location>
        <begin position="50"/>
        <end position="71"/>
    </location>
</feature>
<dbReference type="Pfam" id="PF00001">
    <property type="entry name" value="7tm_1"/>
    <property type="match status" value="1"/>
</dbReference>
<dbReference type="GO" id="GO:0004930">
    <property type="term" value="F:G protein-coupled receptor activity"/>
    <property type="evidence" value="ECO:0007669"/>
    <property type="project" value="UniProtKB-KW"/>
</dbReference>
<dbReference type="CDD" id="cd14978">
    <property type="entry name" value="7tmA_FMRFamide_R-like"/>
    <property type="match status" value="1"/>
</dbReference>
<feature type="transmembrane region" description="Helical" evidence="6">
    <location>
        <begin position="91"/>
        <end position="113"/>
    </location>
</feature>
<evidence type="ECO:0000256" key="2">
    <source>
        <dbReference type="ARBA" id="ARBA00022692"/>
    </source>
</evidence>
<feature type="transmembrane region" description="Helical" evidence="6">
    <location>
        <begin position="134"/>
        <end position="151"/>
    </location>
</feature>
<evidence type="ECO:0000313" key="8">
    <source>
        <dbReference type="EMBL" id="KAK5966785.1"/>
    </source>
</evidence>
<dbReference type="GO" id="GO:0016020">
    <property type="term" value="C:membrane"/>
    <property type="evidence" value="ECO:0007669"/>
    <property type="project" value="UniProtKB-SubCell"/>
</dbReference>
<dbReference type="PRINTS" id="PR00237">
    <property type="entry name" value="GPCRRHODOPSN"/>
</dbReference>
<feature type="transmembrane region" description="Helical" evidence="6">
    <location>
        <begin position="235"/>
        <end position="255"/>
    </location>
</feature>
<dbReference type="EMBL" id="WIXE01023131">
    <property type="protein sequence ID" value="KAK5966785.1"/>
    <property type="molecule type" value="Genomic_DNA"/>
</dbReference>
<dbReference type="AlphaFoldDB" id="A0AAN8EY70"/>
<dbReference type="InterPro" id="IPR000276">
    <property type="entry name" value="GPCR_Rhodpsn"/>
</dbReference>
<dbReference type="SMART" id="SM01381">
    <property type="entry name" value="7TM_GPCR_Srsx"/>
    <property type="match status" value="1"/>
</dbReference>
<evidence type="ECO:0000259" key="7">
    <source>
        <dbReference type="PROSITE" id="PS50262"/>
    </source>
</evidence>